<dbReference type="OrthoDB" id="9793111at2"/>
<dbReference type="PIRSF" id="PIRSF001259">
    <property type="entry name" value="RibA"/>
    <property type="match status" value="1"/>
</dbReference>
<evidence type="ECO:0000256" key="5">
    <source>
        <dbReference type="ARBA" id="ARBA00012153"/>
    </source>
</evidence>
<comment type="pathway">
    <text evidence="3">Cofactor biosynthesis; riboflavin biosynthesis; 2-hydroxy-3-oxobutyl phosphate from D-ribulose 5-phosphate: step 1/1.</text>
</comment>
<dbReference type="Proteomes" id="UP000184363">
    <property type="component" value="Unassembled WGS sequence"/>
</dbReference>
<dbReference type="UniPathway" id="UPA00275">
    <property type="reaction ID" value="UER00399"/>
</dbReference>
<evidence type="ECO:0000256" key="3">
    <source>
        <dbReference type="ARBA" id="ARBA00004904"/>
    </source>
</evidence>
<dbReference type="SUPFAM" id="SSF142695">
    <property type="entry name" value="RibA-like"/>
    <property type="match status" value="1"/>
</dbReference>
<dbReference type="PANTHER" id="PTHR21327:SF18">
    <property type="entry name" value="3,4-DIHYDROXY-2-BUTANONE 4-PHOSPHATE SYNTHASE"/>
    <property type="match status" value="1"/>
</dbReference>
<dbReference type="GO" id="GO:0008686">
    <property type="term" value="F:3,4-dihydroxy-2-butanone-4-phosphate synthase activity"/>
    <property type="evidence" value="ECO:0007669"/>
    <property type="project" value="UniProtKB-EC"/>
</dbReference>
<evidence type="ECO:0000256" key="4">
    <source>
        <dbReference type="ARBA" id="ARBA00005520"/>
    </source>
</evidence>
<dbReference type="AlphaFoldDB" id="A0A1M6W1V0"/>
<dbReference type="STRING" id="1848.SAMN05443637_113184"/>
<dbReference type="InterPro" id="IPR032677">
    <property type="entry name" value="GTP_cyclohydro_II"/>
</dbReference>
<evidence type="ECO:0000256" key="1">
    <source>
        <dbReference type="ARBA" id="ARBA00000141"/>
    </source>
</evidence>
<protein>
    <recommendedName>
        <fullName evidence="5">3,4-dihydroxy-2-butanone-4-phosphate synthase</fullName>
        <ecNumber evidence="5">4.1.99.12</ecNumber>
    </recommendedName>
</protein>
<keyword evidence="10" id="KW-1185">Reference proteome</keyword>
<accession>A0A1M6W1V0</accession>
<feature type="domain" description="GTP cyclohydrolase II" evidence="8">
    <location>
        <begin position="220"/>
        <end position="315"/>
    </location>
</feature>
<keyword evidence="9" id="KW-0378">Hydrolase</keyword>
<dbReference type="PANTHER" id="PTHR21327">
    <property type="entry name" value="GTP CYCLOHYDROLASE II-RELATED"/>
    <property type="match status" value="1"/>
</dbReference>
<dbReference type="NCBIfam" id="TIGR00506">
    <property type="entry name" value="ribB"/>
    <property type="match status" value="1"/>
</dbReference>
<dbReference type="RefSeq" id="WP_073458264.1">
    <property type="nucleotide sequence ID" value="NZ_FRAP01000013.1"/>
</dbReference>
<evidence type="ECO:0000313" key="10">
    <source>
        <dbReference type="Proteomes" id="UP000184363"/>
    </source>
</evidence>
<dbReference type="InterPro" id="IPR017945">
    <property type="entry name" value="DHBP_synth_RibB-like_a/b_dom"/>
</dbReference>
<sequence length="377" mass="39017">MSAQPETLSTVDRVGAAVAALRAGRPVLVADDAGRENEYDVVLPAALAEPRWTAWAVRHTSGLLCAPLPAERADALALPPMVRDNQDPRGTAYTVSVDAAHGVSTGISAKDRARTARVLADPTSRPSDLVRPGHVLPLRARNGGVIARPGHTEAAVDLCRLAGLPPVGLIAEVVADGTGMAGREDAALLAARFELPILDIAELVAHRLKFGDGERGRATRAATTRLPTEHGVLDAVGYRDEVTGAEHVALVGPGAATRPLVAVYPECLAGTVLRSLACDCARRLAALAALIAREGGVLVYVRRPDARAVGPVEHTWTAADDGAVGAILADLGHRAVRLLPGPATPAGLARPDLAVLPVPAPTLGPVGSRPVRLLELS</sequence>
<evidence type="ECO:0000313" key="9">
    <source>
        <dbReference type="EMBL" id="SHK87690.1"/>
    </source>
</evidence>
<reference evidence="9 10" key="1">
    <citation type="submission" date="2016-11" db="EMBL/GenBank/DDBJ databases">
        <authorList>
            <person name="Jaros S."/>
            <person name="Januszkiewicz K."/>
            <person name="Wedrychowicz H."/>
        </authorList>
    </citation>
    <scope>NUCLEOTIDE SEQUENCE [LARGE SCALE GENOMIC DNA]</scope>
    <source>
        <strain evidence="9 10">DSM 43832</strain>
    </source>
</reference>
<comment type="similarity">
    <text evidence="4">In the N-terminal section; belongs to the DHBP synthase family.</text>
</comment>
<evidence type="ECO:0000256" key="2">
    <source>
        <dbReference type="ARBA" id="ARBA00002284"/>
    </source>
</evidence>
<dbReference type="EC" id="4.1.99.12" evidence="5"/>
<proteinExistence type="inferred from homology"/>
<dbReference type="InterPro" id="IPR036144">
    <property type="entry name" value="RibA-like_sf"/>
</dbReference>
<dbReference type="GO" id="GO:0003935">
    <property type="term" value="F:GTP cyclohydrolase II activity"/>
    <property type="evidence" value="ECO:0007669"/>
    <property type="project" value="TreeGrafter"/>
</dbReference>
<evidence type="ECO:0000259" key="8">
    <source>
        <dbReference type="Pfam" id="PF00925"/>
    </source>
</evidence>
<dbReference type="GO" id="GO:0005829">
    <property type="term" value="C:cytosol"/>
    <property type="evidence" value="ECO:0007669"/>
    <property type="project" value="TreeGrafter"/>
</dbReference>
<dbReference type="InterPro" id="IPR000422">
    <property type="entry name" value="DHBP_synthase_RibB"/>
</dbReference>
<organism evidence="9 10">
    <name type="scientific">Pseudonocardia thermophila</name>
    <dbReference type="NCBI Taxonomy" id="1848"/>
    <lineage>
        <taxon>Bacteria</taxon>
        <taxon>Bacillati</taxon>
        <taxon>Actinomycetota</taxon>
        <taxon>Actinomycetes</taxon>
        <taxon>Pseudonocardiales</taxon>
        <taxon>Pseudonocardiaceae</taxon>
        <taxon>Pseudonocardia</taxon>
    </lineage>
</organism>
<keyword evidence="6" id="KW-0686">Riboflavin biosynthesis</keyword>
<keyword evidence="7" id="KW-0479">Metal-binding</keyword>
<dbReference type="Gene3D" id="3.40.50.10990">
    <property type="entry name" value="GTP cyclohydrolase II"/>
    <property type="match status" value="1"/>
</dbReference>
<dbReference type="GO" id="GO:0009231">
    <property type="term" value="P:riboflavin biosynthetic process"/>
    <property type="evidence" value="ECO:0007669"/>
    <property type="project" value="UniProtKB-UniPathway"/>
</dbReference>
<dbReference type="EMBL" id="FRAP01000013">
    <property type="protein sequence ID" value="SHK87690.1"/>
    <property type="molecule type" value="Genomic_DNA"/>
</dbReference>
<gene>
    <name evidence="9" type="ORF">SAMN05443637_113184</name>
</gene>
<dbReference type="GO" id="GO:0046872">
    <property type="term" value="F:metal ion binding"/>
    <property type="evidence" value="ECO:0007669"/>
    <property type="project" value="UniProtKB-KW"/>
</dbReference>
<dbReference type="Pfam" id="PF00925">
    <property type="entry name" value="GTP_cyclohydro2"/>
    <property type="match status" value="1"/>
</dbReference>
<dbReference type="Gene3D" id="3.90.870.10">
    <property type="entry name" value="DHBP synthase"/>
    <property type="match status" value="1"/>
</dbReference>
<evidence type="ECO:0000256" key="6">
    <source>
        <dbReference type="ARBA" id="ARBA00022619"/>
    </source>
</evidence>
<dbReference type="Pfam" id="PF00926">
    <property type="entry name" value="DHBP_synthase"/>
    <property type="match status" value="1"/>
</dbReference>
<comment type="catalytic activity">
    <reaction evidence="1">
        <text>D-ribulose 5-phosphate = (2S)-2-hydroxy-3-oxobutyl phosphate + formate + H(+)</text>
        <dbReference type="Rhea" id="RHEA:18457"/>
        <dbReference type="ChEBI" id="CHEBI:15378"/>
        <dbReference type="ChEBI" id="CHEBI:15740"/>
        <dbReference type="ChEBI" id="CHEBI:58121"/>
        <dbReference type="ChEBI" id="CHEBI:58830"/>
        <dbReference type="EC" id="4.1.99.12"/>
    </reaction>
</comment>
<dbReference type="SUPFAM" id="SSF55821">
    <property type="entry name" value="YrdC/RibB"/>
    <property type="match status" value="1"/>
</dbReference>
<evidence type="ECO:0000256" key="7">
    <source>
        <dbReference type="ARBA" id="ARBA00022723"/>
    </source>
</evidence>
<comment type="function">
    <text evidence="2">Catalyzes the conversion of D-ribulose 5-phosphate to formate and 3,4-dihydroxy-2-butanone 4-phosphate.</text>
</comment>
<name>A0A1M6W1V0_PSETH</name>